<dbReference type="GO" id="GO:0003676">
    <property type="term" value="F:nucleic acid binding"/>
    <property type="evidence" value="ECO:0007669"/>
    <property type="project" value="InterPro"/>
</dbReference>
<evidence type="ECO:0000259" key="1">
    <source>
        <dbReference type="Pfam" id="PF13456"/>
    </source>
</evidence>
<dbReference type="AlphaFoldDB" id="A0A7J8NZH0"/>
<dbReference type="Proteomes" id="UP000593578">
    <property type="component" value="Unassembled WGS sequence"/>
</dbReference>
<feature type="domain" description="RNase H type-1" evidence="1">
    <location>
        <begin position="67"/>
        <end position="115"/>
    </location>
</feature>
<dbReference type="Pfam" id="PF13456">
    <property type="entry name" value="RVT_3"/>
    <property type="match status" value="1"/>
</dbReference>
<dbReference type="InterPro" id="IPR044730">
    <property type="entry name" value="RNase_H-like_dom_plant"/>
</dbReference>
<dbReference type="EMBL" id="JABEZZ010000003">
    <property type="protein sequence ID" value="MBA0582142.1"/>
    <property type="molecule type" value="Genomic_DNA"/>
</dbReference>
<sequence>MTNSNAIWVRVIRSKYGVQGGLPESLWNGRYSFLWRSLTKGSSWNIDEIIKVSVSWANQFTFASKSFRIDDDFATAGGFVCDHNGEWIFGFNRYLGMCTVVDAELWGILDGLKLTL</sequence>
<evidence type="ECO:0000313" key="2">
    <source>
        <dbReference type="EMBL" id="MBA0582142.1"/>
    </source>
</evidence>
<accession>A0A7J8NZH0</accession>
<name>A0A7J8NZH0_GOSRA</name>
<protein>
    <recommendedName>
        <fullName evidence="1">RNase H type-1 domain-containing protein</fullName>
    </recommendedName>
</protein>
<dbReference type="GO" id="GO:0004523">
    <property type="term" value="F:RNA-DNA hybrid ribonuclease activity"/>
    <property type="evidence" value="ECO:0007669"/>
    <property type="project" value="InterPro"/>
</dbReference>
<gene>
    <name evidence="2" type="ORF">Gorai_024293</name>
</gene>
<dbReference type="InterPro" id="IPR002156">
    <property type="entry name" value="RNaseH_domain"/>
</dbReference>
<organism evidence="2 3">
    <name type="scientific">Gossypium raimondii</name>
    <name type="common">Peruvian cotton</name>
    <name type="synonym">Gossypium klotzschianum subsp. raimondii</name>
    <dbReference type="NCBI Taxonomy" id="29730"/>
    <lineage>
        <taxon>Eukaryota</taxon>
        <taxon>Viridiplantae</taxon>
        <taxon>Streptophyta</taxon>
        <taxon>Embryophyta</taxon>
        <taxon>Tracheophyta</taxon>
        <taxon>Spermatophyta</taxon>
        <taxon>Magnoliopsida</taxon>
        <taxon>eudicotyledons</taxon>
        <taxon>Gunneridae</taxon>
        <taxon>Pentapetalae</taxon>
        <taxon>rosids</taxon>
        <taxon>malvids</taxon>
        <taxon>Malvales</taxon>
        <taxon>Malvaceae</taxon>
        <taxon>Malvoideae</taxon>
        <taxon>Gossypium</taxon>
    </lineage>
</organism>
<evidence type="ECO:0000313" key="3">
    <source>
        <dbReference type="Proteomes" id="UP000593578"/>
    </source>
</evidence>
<reference evidence="2 3" key="1">
    <citation type="journal article" date="2019" name="Genome Biol. Evol.">
        <title>Insights into the evolution of the New World diploid cottons (Gossypium, subgenus Houzingenia) based on genome sequencing.</title>
        <authorList>
            <person name="Grover C.E."/>
            <person name="Arick M.A. 2nd"/>
            <person name="Thrash A."/>
            <person name="Conover J.L."/>
            <person name="Sanders W.S."/>
            <person name="Peterson D.G."/>
            <person name="Frelichowski J.E."/>
            <person name="Scheffler J.A."/>
            <person name="Scheffler B.E."/>
            <person name="Wendel J.F."/>
        </authorList>
    </citation>
    <scope>NUCLEOTIDE SEQUENCE [LARGE SCALE GENOMIC DNA]</scope>
    <source>
        <strain evidence="2">8</strain>
        <tissue evidence="2">Leaf</tissue>
    </source>
</reference>
<proteinExistence type="predicted"/>
<dbReference type="CDD" id="cd06222">
    <property type="entry name" value="RNase_H_like"/>
    <property type="match status" value="1"/>
</dbReference>
<comment type="caution">
    <text evidence="2">The sequence shown here is derived from an EMBL/GenBank/DDBJ whole genome shotgun (WGS) entry which is preliminary data.</text>
</comment>